<proteinExistence type="predicted"/>
<protein>
    <submittedName>
        <fullName evidence="1">Uncharacterized protein</fullName>
    </submittedName>
</protein>
<dbReference type="Proteomes" id="UP000510888">
    <property type="component" value="Chromosome 1"/>
</dbReference>
<evidence type="ECO:0000313" key="1">
    <source>
        <dbReference type="EMBL" id="BCF90108.1"/>
    </source>
</evidence>
<dbReference type="Gene3D" id="2.40.128.260">
    <property type="entry name" value="Type IV secretion system, VirB10/TraB/TrbI"/>
    <property type="match status" value="1"/>
</dbReference>
<evidence type="ECO:0000313" key="2">
    <source>
        <dbReference type="Proteomes" id="UP000510888"/>
    </source>
</evidence>
<dbReference type="KEGG" id="plad:PPGU16_31750"/>
<gene>
    <name evidence="1" type="ORF">PPGU16_31750</name>
</gene>
<dbReference type="EMBL" id="AP023174">
    <property type="protein sequence ID" value="BCF90108.1"/>
    <property type="molecule type" value="Genomic_DNA"/>
</dbReference>
<reference evidence="1 2" key="1">
    <citation type="journal article" date="2020" name="Genes (Basel)">
        <title>Genomic Comparison of Insect Gut Symbionts from Divergent Burkholderia Subclades.</title>
        <authorList>
            <person name="Takeshita K."/>
            <person name="Kikuchi Y."/>
        </authorList>
    </citation>
    <scope>NUCLEOTIDE SEQUENCE [LARGE SCALE GENOMIC DNA]</scope>
    <source>
        <strain evidence="1 2">PGU16</strain>
    </source>
</reference>
<name>A0A7I8BP25_9BURK</name>
<dbReference type="InterPro" id="IPR042217">
    <property type="entry name" value="T4SS_VirB10/TrbI"/>
</dbReference>
<organism evidence="1 2">
    <name type="scientific">Paraburkholderia largidicola</name>
    <dbReference type="NCBI Taxonomy" id="3014751"/>
    <lineage>
        <taxon>Bacteria</taxon>
        <taxon>Pseudomonadati</taxon>
        <taxon>Pseudomonadota</taxon>
        <taxon>Betaproteobacteria</taxon>
        <taxon>Burkholderiales</taxon>
        <taxon>Burkholderiaceae</taxon>
        <taxon>Paraburkholderia</taxon>
    </lineage>
</organism>
<sequence length="123" mass="13045">MPVMLKAEKLQSFEVSPGTIISLTLEIAAPDILVAGVVSNDVYDAYANLAIPKGSRLIGKQMRQVNDRQEVVWNGLQIPAYGGTLRLDPPIEATMPDGTSGLVDLVAGARASAIVGHPFIVPH</sequence>
<keyword evidence="2" id="KW-1185">Reference proteome</keyword>
<accession>A0A7I8BP25</accession>
<dbReference type="AlphaFoldDB" id="A0A7I8BP25"/>